<protein>
    <recommendedName>
        <fullName evidence="12">Phosphotransferase</fullName>
        <ecNumber evidence="12">2.7.1.-</ecNumber>
    </recommendedName>
</protein>
<dbReference type="Gene3D" id="1.10.287.1250">
    <property type="match status" value="1"/>
</dbReference>
<keyword evidence="7 12" id="KW-0067">ATP-binding</keyword>
<dbReference type="GO" id="GO:0004340">
    <property type="term" value="F:glucokinase activity"/>
    <property type="evidence" value="ECO:0007669"/>
    <property type="project" value="TreeGrafter"/>
</dbReference>
<dbReference type="GO" id="GO:0006013">
    <property type="term" value="P:mannose metabolic process"/>
    <property type="evidence" value="ECO:0007669"/>
    <property type="project" value="TreeGrafter"/>
</dbReference>
<dbReference type="GO" id="GO:0005524">
    <property type="term" value="F:ATP binding"/>
    <property type="evidence" value="ECO:0007669"/>
    <property type="project" value="UniProtKB-UniRule"/>
</dbReference>
<dbReference type="SUPFAM" id="SSF53067">
    <property type="entry name" value="Actin-like ATPase domain"/>
    <property type="match status" value="2"/>
</dbReference>
<dbReference type="GO" id="GO:0005739">
    <property type="term" value="C:mitochondrion"/>
    <property type="evidence" value="ECO:0007669"/>
    <property type="project" value="TreeGrafter"/>
</dbReference>
<evidence type="ECO:0000256" key="7">
    <source>
        <dbReference type="ARBA" id="ARBA00022840"/>
    </source>
</evidence>
<reference evidence="13" key="2">
    <citation type="submission" date="2021-01" db="EMBL/GenBank/DDBJ databases">
        <authorList>
            <person name="Schikora-Tamarit M.A."/>
        </authorList>
    </citation>
    <scope>NUCLEOTIDE SEQUENCE</scope>
    <source>
        <strain evidence="13">NCAIM Y.01608</strain>
    </source>
</reference>
<dbReference type="GO" id="GO:0006006">
    <property type="term" value="P:glucose metabolic process"/>
    <property type="evidence" value="ECO:0007669"/>
    <property type="project" value="TreeGrafter"/>
</dbReference>
<dbReference type="InterPro" id="IPR022672">
    <property type="entry name" value="Hexokinase_N"/>
</dbReference>
<gene>
    <name evidence="13" type="ORF">OGATHE_001213</name>
</gene>
<evidence type="ECO:0000313" key="13">
    <source>
        <dbReference type="EMBL" id="KAH3676723.1"/>
    </source>
</evidence>
<accession>A0A1B7SCK1</accession>
<keyword evidence="8 12" id="KW-0324">Glycolysis</keyword>
<dbReference type="OrthoDB" id="419537at2759"/>
<dbReference type="Gene3D" id="3.40.367.20">
    <property type="match status" value="1"/>
</dbReference>
<dbReference type="GO" id="GO:0005536">
    <property type="term" value="F:D-glucose binding"/>
    <property type="evidence" value="ECO:0007669"/>
    <property type="project" value="InterPro"/>
</dbReference>
<comment type="caution">
    <text evidence="13">The sequence shown here is derived from an EMBL/GenBank/DDBJ whole genome shotgun (WGS) entry which is preliminary data.</text>
</comment>
<evidence type="ECO:0000256" key="2">
    <source>
        <dbReference type="ARBA" id="ARBA00005028"/>
    </source>
</evidence>
<keyword evidence="14" id="KW-1185">Reference proteome</keyword>
<dbReference type="InterPro" id="IPR022673">
    <property type="entry name" value="Hexokinase_C"/>
</dbReference>
<evidence type="ECO:0000313" key="14">
    <source>
        <dbReference type="Proteomes" id="UP000788993"/>
    </source>
</evidence>
<dbReference type="AlphaFoldDB" id="A0A1B7SCK1"/>
<evidence type="ECO:0000256" key="8">
    <source>
        <dbReference type="ARBA" id="ARBA00023152"/>
    </source>
</evidence>
<evidence type="ECO:0000256" key="1">
    <source>
        <dbReference type="ARBA" id="ARBA00004888"/>
    </source>
</evidence>
<dbReference type="GO" id="GO:0006096">
    <property type="term" value="P:glycolytic process"/>
    <property type="evidence" value="ECO:0007669"/>
    <property type="project" value="UniProtKB-KW"/>
</dbReference>
<dbReference type="GO" id="GO:0008865">
    <property type="term" value="F:fructokinase activity"/>
    <property type="evidence" value="ECO:0007669"/>
    <property type="project" value="TreeGrafter"/>
</dbReference>
<dbReference type="InterPro" id="IPR043129">
    <property type="entry name" value="ATPase_NBD"/>
</dbReference>
<evidence type="ECO:0000256" key="6">
    <source>
        <dbReference type="ARBA" id="ARBA00022777"/>
    </source>
</evidence>
<comment type="pathway">
    <text evidence="2">Carbohydrate metabolism; hexose metabolism.</text>
</comment>
<dbReference type="Gene3D" id="3.30.420.40">
    <property type="match status" value="1"/>
</dbReference>
<comment type="catalytic activity">
    <reaction evidence="9">
        <text>a D-hexose + ATP = a D-hexose 6-phosphate + ADP + H(+)</text>
        <dbReference type="Rhea" id="RHEA:22740"/>
        <dbReference type="ChEBI" id="CHEBI:4194"/>
        <dbReference type="ChEBI" id="CHEBI:15378"/>
        <dbReference type="ChEBI" id="CHEBI:30616"/>
        <dbReference type="ChEBI" id="CHEBI:229467"/>
        <dbReference type="ChEBI" id="CHEBI:456216"/>
        <dbReference type="EC" id="2.7.1.1"/>
    </reaction>
    <physiologicalReaction direction="left-to-right" evidence="9">
        <dbReference type="Rhea" id="RHEA:22741"/>
    </physiologicalReaction>
</comment>
<sequence length="483" mass="54191">MSIDDKPLPADLAKEIETYKELFWVPTETLHKIIDYFIEELERGNADGTDPTGIPMNPAWVLEYPNGSETGDYLAIDLGGTNLRVVLAHLLGDHKFSTEQTKYHIPSHMRTTKNRDELFEFIAQCLEDFLKSKHPDGIPSDAVFPLGFTFSYPATQNSIFEGVLQRWTKGFDIPNVEGHDVVPLLMEQVEKKGLPIKIGALINDTSGTLVASRYTDELTEMGCIFGTGVNGAYYDRIKNIPKLKGKLYDDIDPESPMLINCEYGSFDNAHKVLPRTKFDIRIDDESPRPGQQSFEKMTSGYYLGELLRMIMLDTYKKGLIFKSYTESSEQIKNLETPYFLDTSFLSIAEADDTPSLSVVSNEFSNKLFIDTTFEERLYVRKLSQFIGTRAARLSICGISAVCKKMNYKKCHVAADGSVFLKYPYFPERAAQGLSDVFGWDGIDMKDHPIQIKQAEDGSGVGAAIIAALSHARREKGLSLGLKK</sequence>
<comment type="catalytic activity">
    <reaction evidence="10">
        <text>D-fructose + ATP = D-fructose 6-phosphate + ADP + H(+)</text>
        <dbReference type="Rhea" id="RHEA:16125"/>
        <dbReference type="ChEBI" id="CHEBI:15378"/>
        <dbReference type="ChEBI" id="CHEBI:30616"/>
        <dbReference type="ChEBI" id="CHEBI:37721"/>
        <dbReference type="ChEBI" id="CHEBI:61527"/>
        <dbReference type="ChEBI" id="CHEBI:456216"/>
        <dbReference type="EC" id="2.7.1.1"/>
    </reaction>
    <physiologicalReaction direction="left-to-right" evidence="10">
        <dbReference type="Rhea" id="RHEA:16126"/>
    </physiologicalReaction>
</comment>
<comment type="function">
    <text evidence="11">Catalyzes the phosphorylation of hexose, such as D-glucose and D-fructose, to hexose 6-phosphate (D-glucose 6-phosphate and D-fructose 6-phosphate, respectively). Mediates the initial step of glycolysis by catalyzing phosphorylation of D-glucose to D-glucose 6-phosphate.</text>
</comment>
<comment type="pathway">
    <text evidence="1">Carbohydrate degradation; glycolysis; D-glyceraldehyde 3-phosphate and glycerone phosphate from D-glucose: step 1/4.</text>
</comment>
<dbReference type="Pfam" id="PF03727">
    <property type="entry name" value="Hexokinase_2"/>
    <property type="match status" value="1"/>
</dbReference>
<evidence type="ECO:0000256" key="9">
    <source>
        <dbReference type="ARBA" id="ARBA00044613"/>
    </source>
</evidence>
<keyword evidence="6 12" id="KW-0418">Kinase</keyword>
<organism evidence="13 14">
    <name type="scientific">Ogataea polymorpha</name>
    <dbReference type="NCBI Taxonomy" id="460523"/>
    <lineage>
        <taxon>Eukaryota</taxon>
        <taxon>Fungi</taxon>
        <taxon>Dikarya</taxon>
        <taxon>Ascomycota</taxon>
        <taxon>Saccharomycotina</taxon>
        <taxon>Pichiomycetes</taxon>
        <taxon>Pichiales</taxon>
        <taxon>Pichiaceae</taxon>
        <taxon>Ogataea</taxon>
    </lineage>
</organism>
<dbReference type="GO" id="GO:0005829">
    <property type="term" value="C:cytosol"/>
    <property type="evidence" value="ECO:0007669"/>
    <property type="project" value="TreeGrafter"/>
</dbReference>
<proteinExistence type="inferred from homology"/>
<dbReference type="InterPro" id="IPR001312">
    <property type="entry name" value="Hexokinase"/>
</dbReference>
<dbReference type="PROSITE" id="PS51748">
    <property type="entry name" value="HEXOKINASE_2"/>
    <property type="match status" value="1"/>
</dbReference>
<dbReference type="Proteomes" id="UP000788993">
    <property type="component" value="Unassembled WGS sequence"/>
</dbReference>
<dbReference type="RefSeq" id="XP_018209168.1">
    <property type="nucleotide sequence ID" value="XM_018355687.1"/>
</dbReference>
<dbReference type="GO" id="GO:0019158">
    <property type="term" value="F:mannokinase activity"/>
    <property type="evidence" value="ECO:0007669"/>
    <property type="project" value="TreeGrafter"/>
</dbReference>
<evidence type="ECO:0000256" key="5">
    <source>
        <dbReference type="ARBA" id="ARBA00022741"/>
    </source>
</evidence>
<dbReference type="EC" id="2.7.1.-" evidence="12"/>
<dbReference type="PANTHER" id="PTHR19443:SF16">
    <property type="entry name" value="HEXOKINASE TYPE 1-RELATED"/>
    <property type="match status" value="1"/>
</dbReference>
<dbReference type="EMBL" id="JAEUBD010000146">
    <property type="protein sequence ID" value="KAH3676723.1"/>
    <property type="molecule type" value="Genomic_DNA"/>
</dbReference>
<keyword evidence="5 12" id="KW-0547">Nucleotide-binding</keyword>
<comment type="similarity">
    <text evidence="3 12">Belongs to the hexokinase family.</text>
</comment>
<evidence type="ECO:0000256" key="10">
    <source>
        <dbReference type="ARBA" id="ARBA00047905"/>
    </source>
</evidence>
<dbReference type="FunFam" id="3.40.367.20:FF:000004">
    <property type="entry name" value="Phosphotransferase"/>
    <property type="match status" value="1"/>
</dbReference>
<evidence type="ECO:0000256" key="3">
    <source>
        <dbReference type="ARBA" id="ARBA00009225"/>
    </source>
</evidence>
<evidence type="ECO:0000256" key="12">
    <source>
        <dbReference type="RuleBase" id="RU362007"/>
    </source>
</evidence>
<dbReference type="PRINTS" id="PR00475">
    <property type="entry name" value="HEXOKINASE"/>
</dbReference>
<name>A0A1B7SCK1_9ASCO</name>
<dbReference type="Pfam" id="PF00349">
    <property type="entry name" value="Hexokinase_1"/>
    <property type="match status" value="1"/>
</dbReference>
<evidence type="ECO:0000256" key="4">
    <source>
        <dbReference type="ARBA" id="ARBA00022679"/>
    </source>
</evidence>
<dbReference type="PANTHER" id="PTHR19443">
    <property type="entry name" value="HEXOKINASE"/>
    <property type="match status" value="1"/>
</dbReference>
<evidence type="ECO:0000256" key="11">
    <source>
        <dbReference type="ARBA" id="ARBA00057794"/>
    </source>
</evidence>
<keyword evidence="4 12" id="KW-0808">Transferase</keyword>
<reference evidence="13" key="1">
    <citation type="journal article" date="2021" name="Open Biol.">
        <title>Shared evolutionary footprints suggest mitochondrial oxidative damage underlies multiple complex I losses in fungi.</title>
        <authorList>
            <person name="Schikora-Tamarit M.A."/>
            <person name="Marcet-Houben M."/>
            <person name="Nosek J."/>
            <person name="Gabaldon T."/>
        </authorList>
    </citation>
    <scope>NUCLEOTIDE SEQUENCE</scope>
    <source>
        <strain evidence="13">NCAIM Y.01608</strain>
    </source>
</reference>
<dbReference type="GO" id="GO:0001678">
    <property type="term" value="P:intracellular glucose homeostasis"/>
    <property type="evidence" value="ECO:0007669"/>
    <property type="project" value="InterPro"/>
</dbReference>